<dbReference type="PRINTS" id="PR00035">
    <property type="entry name" value="HTHGNTR"/>
</dbReference>
<dbReference type="Gene3D" id="3.40.640.10">
    <property type="entry name" value="Type I PLP-dependent aspartate aminotransferase-like (Major domain)"/>
    <property type="match status" value="1"/>
</dbReference>
<proteinExistence type="inferred from homology"/>
<dbReference type="Pfam" id="PF00155">
    <property type="entry name" value="Aminotran_1_2"/>
    <property type="match status" value="1"/>
</dbReference>
<keyword evidence="9" id="KW-1185">Reference proteome</keyword>
<evidence type="ECO:0000313" key="8">
    <source>
        <dbReference type="EMBL" id="AOS61657.1"/>
    </source>
</evidence>
<dbReference type="InterPro" id="IPR036388">
    <property type="entry name" value="WH-like_DNA-bd_sf"/>
</dbReference>
<evidence type="ECO:0000256" key="5">
    <source>
        <dbReference type="ARBA" id="ARBA00023163"/>
    </source>
</evidence>
<organism evidence="8 9">
    <name type="scientific">Actinoalloteichus hymeniacidonis</name>
    <dbReference type="NCBI Taxonomy" id="340345"/>
    <lineage>
        <taxon>Bacteria</taxon>
        <taxon>Bacillati</taxon>
        <taxon>Actinomycetota</taxon>
        <taxon>Actinomycetes</taxon>
        <taxon>Pseudonocardiales</taxon>
        <taxon>Pseudonocardiaceae</taxon>
        <taxon>Actinoalloteichus</taxon>
    </lineage>
</organism>
<dbReference type="PANTHER" id="PTHR46577:SF1">
    <property type="entry name" value="HTH-TYPE TRANSCRIPTIONAL REGULATORY PROTEIN GABR"/>
    <property type="match status" value="1"/>
</dbReference>
<evidence type="ECO:0000256" key="4">
    <source>
        <dbReference type="ARBA" id="ARBA00023125"/>
    </source>
</evidence>
<dbReference type="InterPro" id="IPR004839">
    <property type="entry name" value="Aminotransferase_I/II_large"/>
</dbReference>
<dbReference type="EMBL" id="CP014859">
    <property type="protein sequence ID" value="AOS61657.1"/>
    <property type="molecule type" value="Genomic_DNA"/>
</dbReference>
<dbReference type="SUPFAM" id="SSF53383">
    <property type="entry name" value="PLP-dependent transferases"/>
    <property type="match status" value="1"/>
</dbReference>
<dbReference type="RefSeq" id="WP_069846694.1">
    <property type="nucleotide sequence ID" value="NZ_JACHIS010000001.1"/>
</dbReference>
<dbReference type="GO" id="GO:0030170">
    <property type="term" value="F:pyridoxal phosphate binding"/>
    <property type="evidence" value="ECO:0007669"/>
    <property type="project" value="InterPro"/>
</dbReference>
<evidence type="ECO:0000256" key="3">
    <source>
        <dbReference type="ARBA" id="ARBA00023015"/>
    </source>
</evidence>
<name>A0AAC9HLT6_9PSEU</name>
<feature type="domain" description="HTH gntR-type" evidence="7">
    <location>
        <begin position="22"/>
        <end position="90"/>
    </location>
</feature>
<dbReference type="InterPro" id="IPR015421">
    <property type="entry name" value="PyrdxlP-dep_Trfase_major"/>
</dbReference>
<gene>
    <name evidence="8" type="ORF">TL08_04135</name>
</gene>
<dbReference type="PROSITE" id="PS50949">
    <property type="entry name" value="HTH_GNTR"/>
    <property type="match status" value="1"/>
</dbReference>
<dbReference type="Pfam" id="PF00392">
    <property type="entry name" value="GntR"/>
    <property type="match status" value="1"/>
</dbReference>
<sequence length="506" mass="52649">MAPGWTTLREILLPEMAASARGNRERTLEAALRTGIREGRLAAGSRLPSSRDLAAQLGVARGTVTSAYAQLAAEGYVTSRRGSGTSVAKVAGSESNSASRAVSVRSAAPLWDLRPGLPALAAFPRAAWLGALRLGLAELADHDLGYPEPAGLPALRTELAAYLGRVRSVHADPGDLIITHGAAEGFSLLATLLRRSGHQTIAVEDPGHPGQPQLFAEHGLSTTPIPVDDRGLRIDALTAAEVRAVLVTPAHQFPLGVAMAADRRRELVDWARRVNGVILEDDYDAEHRYDRPAIGSIHSLAPAHVVYLGSVSKTLAPALRLGWLVSPAGMGAELARIKLFRDLGTGTLEQAALSQLIRNGGYDRHLRRTRRINRDRRDALAGALATRLSSWRVRGPAAGLHLVVELPAGSDDRLVSAALAEAGVAAPALSSYARGDAGVPVPGLVLGYASMSVDRLRAAVDALAGIVAGLGAAVGTASTAPRGEPTAAPAPDSSQASTVPGPLPAT</sequence>
<dbReference type="GO" id="GO:0003700">
    <property type="term" value="F:DNA-binding transcription factor activity"/>
    <property type="evidence" value="ECO:0007669"/>
    <property type="project" value="InterPro"/>
</dbReference>
<accession>A0AAC9HLT6</accession>
<dbReference type="GO" id="GO:0003677">
    <property type="term" value="F:DNA binding"/>
    <property type="evidence" value="ECO:0007669"/>
    <property type="project" value="UniProtKB-KW"/>
</dbReference>
<evidence type="ECO:0000259" key="7">
    <source>
        <dbReference type="PROSITE" id="PS50949"/>
    </source>
</evidence>
<keyword evidence="2" id="KW-0663">Pyridoxal phosphate</keyword>
<dbReference type="AlphaFoldDB" id="A0AAC9HLT6"/>
<keyword evidence="8" id="KW-0808">Transferase</keyword>
<keyword evidence="4" id="KW-0238">DNA-binding</keyword>
<comment type="similarity">
    <text evidence="1">In the C-terminal section; belongs to the class-I pyridoxal-phosphate-dependent aminotransferase family.</text>
</comment>
<dbReference type="SUPFAM" id="SSF46785">
    <property type="entry name" value="Winged helix' DNA-binding domain"/>
    <property type="match status" value="1"/>
</dbReference>
<dbReference type="CDD" id="cd00609">
    <property type="entry name" value="AAT_like"/>
    <property type="match status" value="1"/>
</dbReference>
<dbReference type="SMART" id="SM00345">
    <property type="entry name" value="HTH_GNTR"/>
    <property type="match status" value="1"/>
</dbReference>
<keyword evidence="8" id="KW-0032">Aminotransferase</keyword>
<dbReference type="Gene3D" id="1.10.10.10">
    <property type="entry name" value="Winged helix-like DNA-binding domain superfamily/Winged helix DNA-binding domain"/>
    <property type="match status" value="1"/>
</dbReference>
<dbReference type="InterPro" id="IPR000524">
    <property type="entry name" value="Tscrpt_reg_HTH_GntR"/>
</dbReference>
<dbReference type="Proteomes" id="UP000095210">
    <property type="component" value="Chromosome"/>
</dbReference>
<dbReference type="GO" id="GO:0008483">
    <property type="term" value="F:transaminase activity"/>
    <property type="evidence" value="ECO:0007669"/>
    <property type="project" value="UniProtKB-KW"/>
</dbReference>
<keyword evidence="5" id="KW-0804">Transcription</keyword>
<dbReference type="InterPro" id="IPR015424">
    <property type="entry name" value="PyrdxlP-dep_Trfase"/>
</dbReference>
<protein>
    <submittedName>
        <fullName evidence="8">Transcriptional regulator with HTH domain and aminotransferase domain</fullName>
    </submittedName>
</protein>
<evidence type="ECO:0000256" key="6">
    <source>
        <dbReference type="SAM" id="MobiDB-lite"/>
    </source>
</evidence>
<dbReference type="InterPro" id="IPR051446">
    <property type="entry name" value="HTH_trans_reg/aminotransferase"/>
</dbReference>
<keyword evidence="3" id="KW-0805">Transcription regulation</keyword>
<dbReference type="PANTHER" id="PTHR46577">
    <property type="entry name" value="HTH-TYPE TRANSCRIPTIONAL REGULATORY PROTEIN GABR"/>
    <property type="match status" value="1"/>
</dbReference>
<feature type="region of interest" description="Disordered" evidence="6">
    <location>
        <begin position="476"/>
        <end position="506"/>
    </location>
</feature>
<dbReference type="KEGG" id="ahm:TL08_04135"/>
<dbReference type="InterPro" id="IPR036390">
    <property type="entry name" value="WH_DNA-bd_sf"/>
</dbReference>
<evidence type="ECO:0000256" key="1">
    <source>
        <dbReference type="ARBA" id="ARBA00005384"/>
    </source>
</evidence>
<evidence type="ECO:0000256" key="2">
    <source>
        <dbReference type="ARBA" id="ARBA00022898"/>
    </source>
</evidence>
<evidence type="ECO:0000313" key="9">
    <source>
        <dbReference type="Proteomes" id="UP000095210"/>
    </source>
</evidence>
<dbReference type="CDD" id="cd07377">
    <property type="entry name" value="WHTH_GntR"/>
    <property type="match status" value="1"/>
</dbReference>
<reference evidence="9" key="1">
    <citation type="submission" date="2016-03" db="EMBL/GenBank/DDBJ databases">
        <title>Complete genome sequence of the type strain Actinoalloteichus hymeniacidonis DSM 45092.</title>
        <authorList>
            <person name="Schaffert L."/>
            <person name="Albersmeier A."/>
            <person name="Winkler A."/>
            <person name="Kalinowski J."/>
            <person name="Zotchev S."/>
            <person name="Ruckert C."/>
        </authorList>
    </citation>
    <scope>NUCLEOTIDE SEQUENCE [LARGE SCALE GENOMIC DNA]</scope>
    <source>
        <strain evidence="9">HPA177(T) (DSM 45092(T))</strain>
    </source>
</reference>